<protein>
    <submittedName>
        <fullName evidence="2">Methyltransferase type 11</fullName>
    </submittedName>
</protein>
<gene>
    <name evidence="2" type="ordered locus">A2cp1_0958</name>
</gene>
<dbReference type="RefSeq" id="WP_012632311.1">
    <property type="nucleotide sequence ID" value="NC_011891.1"/>
</dbReference>
<keyword evidence="3" id="KW-1185">Reference proteome</keyword>
<evidence type="ECO:0000313" key="2">
    <source>
        <dbReference type="EMBL" id="ACL64309.1"/>
    </source>
</evidence>
<dbReference type="Pfam" id="PF08241">
    <property type="entry name" value="Methyltransf_11"/>
    <property type="match status" value="1"/>
</dbReference>
<dbReference type="AlphaFoldDB" id="B8JEI3"/>
<dbReference type="Proteomes" id="UP000007089">
    <property type="component" value="Chromosome"/>
</dbReference>
<reference evidence="2" key="1">
    <citation type="submission" date="2009-01" db="EMBL/GenBank/DDBJ databases">
        <title>Complete sequence of Anaeromyxobacter dehalogenans 2CP-1.</title>
        <authorList>
            <consortium name="US DOE Joint Genome Institute"/>
            <person name="Lucas S."/>
            <person name="Copeland A."/>
            <person name="Lapidus A."/>
            <person name="Glavina del Rio T."/>
            <person name="Dalin E."/>
            <person name="Tice H."/>
            <person name="Bruce D."/>
            <person name="Goodwin L."/>
            <person name="Pitluck S."/>
            <person name="Saunders E."/>
            <person name="Brettin T."/>
            <person name="Detter J.C."/>
            <person name="Han C."/>
            <person name="Larimer F."/>
            <person name="Land M."/>
            <person name="Hauser L."/>
            <person name="Kyrpides N."/>
            <person name="Ovchinnikova G."/>
            <person name="Beliaev A.S."/>
            <person name="Richardson P."/>
        </authorList>
    </citation>
    <scope>NUCLEOTIDE SEQUENCE</scope>
    <source>
        <strain evidence="2">2CP-1</strain>
    </source>
</reference>
<name>B8JEI3_ANAD2</name>
<organism evidence="2 3">
    <name type="scientific">Anaeromyxobacter dehalogenans (strain ATCC BAA-258 / DSM 21875 / 2CP-1)</name>
    <dbReference type="NCBI Taxonomy" id="455488"/>
    <lineage>
        <taxon>Bacteria</taxon>
        <taxon>Pseudomonadati</taxon>
        <taxon>Myxococcota</taxon>
        <taxon>Myxococcia</taxon>
        <taxon>Myxococcales</taxon>
        <taxon>Cystobacterineae</taxon>
        <taxon>Anaeromyxobacteraceae</taxon>
        <taxon>Anaeromyxobacter</taxon>
    </lineage>
</organism>
<proteinExistence type="predicted"/>
<dbReference type="CDD" id="cd02440">
    <property type="entry name" value="AdoMet_MTases"/>
    <property type="match status" value="1"/>
</dbReference>
<dbReference type="GO" id="GO:0032259">
    <property type="term" value="P:methylation"/>
    <property type="evidence" value="ECO:0007669"/>
    <property type="project" value="UniProtKB-KW"/>
</dbReference>
<feature type="domain" description="Methyltransferase type 11" evidence="1">
    <location>
        <begin position="89"/>
        <end position="187"/>
    </location>
</feature>
<dbReference type="KEGG" id="acp:A2cp1_0958"/>
<accession>B8JEI3</accession>
<dbReference type="EMBL" id="CP001359">
    <property type="protein sequence ID" value="ACL64309.1"/>
    <property type="molecule type" value="Genomic_DNA"/>
</dbReference>
<evidence type="ECO:0000313" key="3">
    <source>
        <dbReference type="Proteomes" id="UP000007089"/>
    </source>
</evidence>
<dbReference type="InterPro" id="IPR029063">
    <property type="entry name" value="SAM-dependent_MTases_sf"/>
</dbReference>
<dbReference type="InterPro" id="IPR013216">
    <property type="entry name" value="Methyltransf_11"/>
</dbReference>
<sequence>MTPTRPHPFERCGFGALSDLHTAGWREAYSALEAAQDRFLANEAEFRSADYRWPRDALRWWSRVWEYPYAMHHLRAWRARATSSTPLVVDLGSGVTFFPFEVARLGCDVACLDIDPVAGRDLGRAAAVTDAAPGRVGFRQVSGRALPLADGEADAVYCVSVIEHVPDFAGMVAEVARALRPGGLFVVTVDVDLMGGPTLGVAQLRDFFAAVHERFEPLLPEIPVHPLDLLVSDTGPFPWRIPPFGVERQVRNVVRRLRGRPLRADPRLAVHGMALARRA</sequence>
<keyword evidence="2" id="KW-0489">Methyltransferase</keyword>
<evidence type="ECO:0000259" key="1">
    <source>
        <dbReference type="Pfam" id="PF08241"/>
    </source>
</evidence>
<dbReference type="GO" id="GO:0008757">
    <property type="term" value="F:S-adenosylmethionine-dependent methyltransferase activity"/>
    <property type="evidence" value="ECO:0007669"/>
    <property type="project" value="InterPro"/>
</dbReference>
<dbReference type="Gene3D" id="3.40.50.150">
    <property type="entry name" value="Vaccinia Virus protein VP39"/>
    <property type="match status" value="1"/>
</dbReference>
<dbReference type="SUPFAM" id="SSF53335">
    <property type="entry name" value="S-adenosyl-L-methionine-dependent methyltransferases"/>
    <property type="match status" value="1"/>
</dbReference>
<keyword evidence="2" id="KW-0808">Transferase</keyword>
<dbReference type="HOGENOM" id="CLU_982550_0_0_7"/>